<keyword evidence="2" id="KW-0472">Membrane</keyword>
<evidence type="ECO:0000256" key="1">
    <source>
        <dbReference type="SAM" id="Coils"/>
    </source>
</evidence>
<evidence type="ECO:0000256" key="2">
    <source>
        <dbReference type="SAM" id="Phobius"/>
    </source>
</evidence>
<keyword evidence="4" id="KW-1185">Reference proteome</keyword>
<evidence type="ECO:0000313" key="3">
    <source>
        <dbReference type="EMBL" id="KAH9526266.1"/>
    </source>
</evidence>
<comment type="caution">
    <text evidence="3">The sequence shown here is derived from an EMBL/GenBank/DDBJ whole genome shotgun (WGS) entry which is preliminary data.</text>
</comment>
<dbReference type="SUPFAM" id="SSF81995">
    <property type="entry name" value="beta-sandwich domain of Sec23/24"/>
    <property type="match status" value="1"/>
</dbReference>
<reference evidence="3" key="1">
    <citation type="submission" date="2013-05" db="EMBL/GenBank/DDBJ databases">
        <authorList>
            <person name="Yim A.K.Y."/>
            <person name="Chan T.F."/>
            <person name="Ji K.M."/>
            <person name="Liu X.Y."/>
            <person name="Zhou J.W."/>
            <person name="Li R.Q."/>
            <person name="Yang K.Y."/>
            <person name="Li J."/>
            <person name="Li M."/>
            <person name="Law P.T.W."/>
            <person name="Wu Y.L."/>
            <person name="Cai Z.L."/>
            <person name="Qin H."/>
            <person name="Bao Y."/>
            <person name="Leung R.K.K."/>
            <person name="Ng P.K.S."/>
            <person name="Zou J."/>
            <person name="Zhong X.J."/>
            <person name="Ran P.X."/>
            <person name="Zhong N.S."/>
            <person name="Liu Z.G."/>
            <person name="Tsui S.K.W."/>
        </authorList>
    </citation>
    <scope>NUCLEOTIDE SEQUENCE</scope>
    <source>
        <strain evidence="3">Derf</strain>
        <tissue evidence="3">Whole organism</tissue>
    </source>
</reference>
<organism evidence="3 4">
    <name type="scientific">Dermatophagoides farinae</name>
    <name type="common">American house dust mite</name>
    <dbReference type="NCBI Taxonomy" id="6954"/>
    <lineage>
        <taxon>Eukaryota</taxon>
        <taxon>Metazoa</taxon>
        <taxon>Ecdysozoa</taxon>
        <taxon>Arthropoda</taxon>
        <taxon>Chelicerata</taxon>
        <taxon>Arachnida</taxon>
        <taxon>Acari</taxon>
        <taxon>Acariformes</taxon>
        <taxon>Sarcoptiformes</taxon>
        <taxon>Astigmata</taxon>
        <taxon>Psoroptidia</taxon>
        <taxon>Analgoidea</taxon>
        <taxon>Pyroglyphidae</taxon>
        <taxon>Dermatophagoidinae</taxon>
        <taxon>Dermatophagoides</taxon>
    </lineage>
</organism>
<gene>
    <name evidence="3" type="ORF">DERF_000367</name>
</gene>
<feature type="coiled-coil region" evidence="1">
    <location>
        <begin position="169"/>
        <end position="212"/>
    </location>
</feature>
<proteinExistence type="predicted"/>
<accession>A0A922I9S6</accession>
<keyword evidence="2" id="KW-0812">Transmembrane</keyword>
<protein>
    <submittedName>
        <fullName evidence="3">Uncharacterized protein</fullName>
    </submittedName>
</protein>
<dbReference type="AlphaFoldDB" id="A0A922I9S6"/>
<keyword evidence="2" id="KW-1133">Transmembrane helix</keyword>
<dbReference type="Proteomes" id="UP000790347">
    <property type="component" value="Unassembled WGS sequence"/>
</dbReference>
<name>A0A922I9S6_DERFA</name>
<sequence>MIIEYLYHINRHMVFPNQCNKIDSNEQIEQLRENYRQCQLQTMDEWALNLEKYYTETENFCCFVKKVLLCEQPILSECDQSYSELNMEKTLLLFDASCTQFDCEKMSTTDWIGIVAAIIALLAAIVGVIGVCVKKFKQKNKDPLLVAKKRYKKEKYDQLYEEMKNDYHHNKQKQKLFEQQQQQQQLQQEQQQLQQEQQLQLQQEQIDNVDDNNEQTVAIQSKFGKMVDKIKKKFNKIIEKGKDLYNIRKIKKNARKVIHEQKVDDNFWLEFQKDPEKYGLNFDDLVTTSSTTAIKNDGEEDEQITMKKKNFLKIIAKKFSEKFKRNKLGTENQLEEQPAPIINDDDNGINIVDENFVTASDDTSQESDSIKNVDEKRGWFGWMWGGNKQTENKPEPVIELEPESEIILSGGSINNNAIVESNIDQTTTTTTTTATTATNEDEKIIKNLITAATTTTETTSGGYLSNWLW</sequence>
<keyword evidence="1" id="KW-0175">Coiled coil</keyword>
<feature type="transmembrane region" description="Helical" evidence="2">
    <location>
        <begin position="111"/>
        <end position="133"/>
    </location>
</feature>
<dbReference type="EMBL" id="ASGP02000001">
    <property type="protein sequence ID" value="KAH9526266.1"/>
    <property type="molecule type" value="Genomic_DNA"/>
</dbReference>
<reference evidence="3" key="2">
    <citation type="journal article" date="2022" name="Res Sq">
        <title>Comparative Genomics Reveals Insights into the Divergent Evolution of Astigmatic Mites and Household Pest Adaptations.</title>
        <authorList>
            <person name="Xiong Q."/>
            <person name="Wan A.T.-Y."/>
            <person name="Liu X.-Y."/>
            <person name="Fung C.S.-H."/>
            <person name="Xiao X."/>
            <person name="Malainual N."/>
            <person name="Hou J."/>
            <person name="Wang L."/>
            <person name="Wang M."/>
            <person name="Yang K."/>
            <person name="Cui Y."/>
            <person name="Leung E."/>
            <person name="Nong W."/>
            <person name="Shin S.-K."/>
            <person name="Au S."/>
            <person name="Jeong K.Y."/>
            <person name="Chew F.T."/>
            <person name="Hui J."/>
            <person name="Leung T.F."/>
            <person name="Tungtrongchitr A."/>
            <person name="Zhong N."/>
            <person name="Liu Z."/>
            <person name="Tsui S."/>
        </authorList>
    </citation>
    <scope>NUCLEOTIDE SEQUENCE</scope>
    <source>
        <strain evidence="3">Derf</strain>
        <tissue evidence="3">Whole organism</tissue>
    </source>
</reference>
<evidence type="ECO:0000313" key="4">
    <source>
        <dbReference type="Proteomes" id="UP000790347"/>
    </source>
</evidence>